<evidence type="ECO:0000256" key="4">
    <source>
        <dbReference type="ARBA" id="ARBA00023143"/>
    </source>
</evidence>
<comment type="subcellular location">
    <subcellularLocation>
        <location evidence="1 5">Bacterial flagellum basal body</location>
    </subcellularLocation>
</comment>
<dbReference type="NCBIfam" id="TIGR00205">
    <property type="entry name" value="fliE"/>
    <property type="match status" value="1"/>
</dbReference>
<dbReference type="PRINTS" id="PR01006">
    <property type="entry name" value="FLGHOOKFLIE"/>
</dbReference>
<dbReference type="Proteomes" id="UP000032414">
    <property type="component" value="Chromosome I"/>
</dbReference>
<evidence type="ECO:0000256" key="6">
    <source>
        <dbReference type="SAM" id="Coils"/>
    </source>
</evidence>
<dbReference type="GO" id="GO:0003774">
    <property type="term" value="F:cytoskeletal motor activity"/>
    <property type="evidence" value="ECO:0007669"/>
    <property type="project" value="InterPro"/>
</dbReference>
<comment type="similarity">
    <text evidence="2 5">Belongs to the FliE family.</text>
</comment>
<reference evidence="9" key="1">
    <citation type="submission" date="2014-09" db="EMBL/GenBank/DDBJ databases">
        <authorList>
            <person name="Gomez-Valero L."/>
        </authorList>
    </citation>
    <scope>NUCLEOTIDE SEQUENCE [LARGE SCALE GENOMIC DNA]</scope>
    <source>
        <strain evidence="9">ATCC33218</strain>
    </source>
</reference>
<evidence type="ECO:0000256" key="3">
    <source>
        <dbReference type="ARBA" id="ARBA00018024"/>
    </source>
</evidence>
<keyword evidence="7" id="KW-0966">Cell projection</keyword>
<evidence type="ECO:0000256" key="1">
    <source>
        <dbReference type="ARBA" id="ARBA00004117"/>
    </source>
</evidence>
<dbReference type="GO" id="GO:0071973">
    <property type="term" value="P:bacterial-type flagellum-dependent cell motility"/>
    <property type="evidence" value="ECO:0007669"/>
    <property type="project" value="InterPro"/>
</dbReference>
<dbReference type="InterPro" id="IPR001624">
    <property type="entry name" value="FliE"/>
</dbReference>
<gene>
    <name evidence="5 7" type="primary">fliE</name>
    <name evidence="7" type="ORF">LMI_2361</name>
    <name evidence="8" type="ORF">SAMN02982997_01838</name>
</gene>
<dbReference type="GO" id="GO:0005198">
    <property type="term" value="F:structural molecule activity"/>
    <property type="evidence" value="ECO:0007669"/>
    <property type="project" value="UniProtKB-UniRule"/>
</dbReference>
<dbReference type="PANTHER" id="PTHR34653">
    <property type="match status" value="1"/>
</dbReference>
<evidence type="ECO:0000313" key="7">
    <source>
        <dbReference type="EMBL" id="CEG61629.1"/>
    </source>
</evidence>
<dbReference type="KEGG" id="tmc:LMI_2361"/>
<dbReference type="PANTHER" id="PTHR34653:SF1">
    <property type="entry name" value="FLAGELLAR HOOK-BASAL BODY COMPLEX PROTEIN FLIE"/>
    <property type="match status" value="1"/>
</dbReference>
<feature type="coiled-coil region" evidence="6">
    <location>
        <begin position="61"/>
        <end position="95"/>
    </location>
</feature>
<proteinExistence type="inferred from homology"/>
<evidence type="ECO:0000313" key="10">
    <source>
        <dbReference type="Proteomes" id="UP000182998"/>
    </source>
</evidence>
<evidence type="ECO:0000256" key="5">
    <source>
        <dbReference type="HAMAP-Rule" id="MF_00724"/>
    </source>
</evidence>
<evidence type="ECO:0000313" key="8">
    <source>
        <dbReference type="EMBL" id="SCY47595.1"/>
    </source>
</evidence>
<dbReference type="AlphaFoldDB" id="A0A098GGL3"/>
<accession>A0A098GGL3</accession>
<dbReference type="HAMAP" id="MF_00724">
    <property type="entry name" value="FliE"/>
    <property type="match status" value="1"/>
</dbReference>
<protein>
    <recommendedName>
        <fullName evidence="3 5">Flagellar hook-basal body complex protein FliE</fullName>
    </recommendedName>
</protein>
<keyword evidence="4 5" id="KW-0975">Bacterial flagellum</keyword>
<dbReference type="STRING" id="451.B6N58_04355"/>
<keyword evidence="7" id="KW-0282">Flagellum</keyword>
<dbReference type="EMBL" id="FMVN01000008">
    <property type="protein sequence ID" value="SCY47595.1"/>
    <property type="molecule type" value="Genomic_DNA"/>
</dbReference>
<dbReference type="OrthoDB" id="8909229at2"/>
<dbReference type="Pfam" id="PF02049">
    <property type="entry name" value="FliE"/>
    <property type="match status" value="1"/>
</dbReference>
<keyword evidence="6" id="KW-0175">Coiled coil</keyword>
<dbReference type="HOGENOM" id="CLU_147249_3_3_6"/>
<dbReference type="PATRIC" id="fig|451.8.peg.2920"/>
<evidence type="ECO:0000256" key="2">
    <source>
        <dbReference type="ARBA" id="ARBA00009272"/>
    </source>
</evidence>
<name>A0A098GGL3_LEGMI</name>
<organism evidence="7 9">
    <name type="scientific">Legionella micdadei</name>
    <name type="common">Tatlockia micdadei</name>
    <dbReference type="NCBI Taxonomy" id="451"/>
    <lineage>
        <taxon>Bacteria</taxon>
        <taxon>Pseudomonadati</taxon>
        <taxon>Pseudomonadota</taxon>
        <taxon>Gammaproteobacteria</taxon>
        <taxon>Legionellales</taxon>
        <taxon>Legionellaceae</taxon>
        <taxon>Legionella</taxon>
    </lineage>
</organism>
<dbReference type="GO" id="GO:0009425">
    <property type="term" value="C:bacterial-type flagellum basal body"/>
    <property type="evidence" value="ECO:0007669"/>
    <property type="project" value="UniProtKB-SubCell"/>
</dbReference>
<evidence type="ECO:0000313" key="9">
    <source>
        <dbReference type="Proteomes" id="UP000032414"/>
    </source>
</evidence>
<reference evidence="8 10" key="3">
    <citation type="submission" date="2016-10" db="EMBL/GenBank/DDBJ databases">
        <authorList>
            <person name="Varghese N."/>
            <person name="Submissions S."/>
        </authorList>
    </citation>
    <scope>NUCLEOTIDE SEQUENCE [LARGE SCALE GENOMIC DNA]</scope>
    <source>
        <strain evidence="8 10">ATCC 33218</strain>
    </source>
</reference>
<keyword evidence="10" id="KW-1185">Reference proteome</keyword>
<dbReference type="Proteomes" id="UP000182998">
    <property type="component" value="Unassembled WGS sequence"/>
</dbReference>
<sequence length="97" mass="10991">MKLHAPNAIGFNSEIKTIEQVNQSTPSFAGWLTEKLGETNNQLQASDYALQQLASGQTINLHQAMLTLEQAKLSLQFLEQVRNRLMSAYQEIMREQI</sequence>
<keyword evidence="7" id="KW-0969">Cilium</keyword>
<reference evidence="7" key="2">
    <citation type="submission" date="2014-09" db="EMBL/GenBank/DDBJ databases">
        <authorList>
            <person name="GOMEZ-VALERO Laura"/>
        </authorList>
    </citation>
    <scope>NUCLEOTIDE SEQUENCE</scope>
    <source>
        <strain evidence="7">ATCC33218</strain>
    </source>
</reference>
<dbReference type="RefSeq" id="WP_052679547.1">
    <property type="nucleotide sequence ID" value="NZ_CP020614.1"/>
</dbReference>
<dbReference type="EMBL" id="LN614830">
    <property type="protein sequence ID" value="CEG61629.1"/>
    <property type="molecule type" value="Genomic_DNA"/>
</dbReference>